<evidence type="ECO:0000259" key="7">
    <source>
        <dbReference type="PROSITE" id="PS50885"/>
    </source>
</evidence>
<comment type="caution">
    <text evidence="8">The sequence shown here is derived from an EMBL/GenBank/DDBJ whole genome shotgun (WGS) entry which is preliminary data.</text>
</comment>
<sequence length="768" mass="82345">MTGLSYLPKLTESLGQVRAKGTLYLFQQDITPGDRSRLSSQVAVTRVQYEGMRRAIEKITARNATLEARLAAPLKESADAADKAFLAVDEQVLKPDALTFNSGDFFKMYSAAIDAQFALGDHTMTELTGILRERVAGLRRAQYSVLGLIALIMLAAVAVGFFLTRAITQPINEAVRVAKAVASGDLTAHIEVKSRDEMGQLQQALQDMNSSLINTVSAVQALTGMITTSSGEIAQGSANQSERTDEQAASLEVTAASMEELTSTVKQNAQNAHAASDLALKASSIAERGGAAVEQVVSTMEEINQSSKKIADITGVIEGIAFQTNILALNAAVEAARAGEQGRGFAVVASEVRGLAQRSAAAAKEIKELIGDSVARVENGSALVAQAGRTMGEIEQAVQRVTAIMSEISSASGEQSSGIEQVNQAVAQIDRATQENATLVGQSVVAAESMRDQAGALARALRRLFRLASPPAGARTQVELAGIEPSQQLLRVIQLTQQHRGICAGYLGGNQSLSFPRRQKQAEVEQAIGAADAIIGRSVKDSRLVAKWKEALRHWSMLARDVSRKSIVSSQSLVRHTALIAQFLEALDQTADHFGLALDPEADSHQLTMAALFHLPNLTESLGQARARGTLHLFKKAIAAEDRSKLSALIALARVYHYNAKRAIEQIAQRHPALRAKLAAAVKESAEAADTAFRLVEETVIGAERLSFDSAEFFNIYTDAIDSQFSLIDRTMQELTALLRERAGGAQDAFVNRRQTGEVHELPFGRSA</sequence>
<dbReference type="PROSITE" id="PS50111">
    <property type="entry name" value="CHEMOTAXIS_TRANSDUC_2"/>
    <property type="match status" value="1"/>
</dbReference>
<feature type="domain" description="HAMP" evidence="7">
    <location>
        <begin position="165"/>
        <end position="217"/>
    </location>
</feature>
<comment type="subcellular location">
    <subcellularLocation>
        <location evidence="1">Membrane</location>
    </subcellularLocation>
</comment>
<dbReference type="InterPro" id="IPR051310">
    <property type="entry name" value="MCP_chemotaxis"/>
</dbReference>
<dbReference type="PRINTS" id="PR00260">
    <property type="entry name" value="CHEMTRNSDUCR"/>
</dbReference>
<dbReference type="PANTHER" id="PTHR43531:SF14">
    <property type="entry name" value="METHYL-ACCEPTING CHEMOTAXIS PROTEIN I-RELATED"/>
    <property type="match status" value="1"/>
</dbReference>
<dbReference type="InterPro" id="IPR013587">
    <property type="entry name" value="Nitrate/nitrite_sensing"/>
</dbReference>
<proteinExistence type="inferred from homology"/>
<dbReference type="Pfam" id="PF08376">
    <property type="entry name" value="NIT"/>
    <property type="match status" value="1"/>
</dbReference>
<dbReference type="InterPro" id="IPR003660">
    <property type="entry name" value="HAMP_dom"/>
</dbReference>
<dbReference type="SMART" id="SM00283">
    <property type="entry name" value="MA"/>
    <property type="match status" value="1"/>
</dbReference>
<evidence type="ECO:0000256" key="1">
    <source>
        <dbReference type="ARBA" id="ARBA00004370"/>
    </source>
</evidence>
<gene>
    <name evidence="8" type="ORF">D3872_14855</name>
</gene>
<feature type="transmembrane region" description="Helical" evidence="5">
    <location>
        <begin position="143"/>
        <end position="163"/>
    </location>
</feature>
<dbReference type="Proteomes" id="UP000284006">
    <property type="component" value="Unassembled WGS sequence"/>
</dbReference>
<evidence type="ECO:0000313" key="8">
    <source>
        <dbReference type="EMBL" id="RJG15171.1"/>
    </source>
</evidence>
<evidence type="ECO:0000313" key="9">
    <source>
        <dbReference type="Proteomes" id="UP000284006"/>
    </source>
</evidence>
<dbReference type="PROSITE" id="PS50885">
    <property type="entry name" value="HAMP"/>
    <property type="match status" value="1"/>
</dbReference>
<dbReference type="SMART" id="SM00304">
    <property type="entry name" value="HAMP"/>
    <property type="match status" value="1"/>
</dbReference>
<dbReference type="Gene3D" id="6.10.340.10">
    <property type="match status" value="1"/>
</dbReference>
<protein>
    <submittedName>
        <fullName evidence="8">HAMP domain-containing protein</fullName>
    </submittedName>
</protein>
<keyword evidence="5" id="KW-0472">Membrane</keyword>
<accession>A0A418XRW7</accession>
<reference evidence="8 9" key="1">
    <citation type="submission" date="2018-09" db="EMBL/GenBank/DDBJ databases">
        <authorList>
            <person name="Zhu H."/>
        </authorList>
    </citation>
    <scope>NUCLEOTIDE SEQUENCE [LARGE SCALE GENOMIC DNA]</scope>
    <source>
        <strain evidence="8 9">K1S02-61</strain>
    </source>
</reference>
<dbReference type="GO" id="GO:0004888">
    <property type="term" value="F:transmembrane signaling receptor activity"/>
    <property type="evidence" value="ECO:0007669"/>
    <property type="project" value="InterPro"/>
</dbReference>
<evidence type="ECO:0000256" key="4">
    <source>
        <dbReference type="PROSITE-ProRule" id="PRU00284"/>
    </source>
</evidence>
<dbReference type="SUPFAM" id="SSF58104">
    <property type="entry name" value="Methyl-accepting chemotaxis protein (MCP) signaling domain"/>
    <property type="match status" value="1"/>
</dbReference>
<dbReference type="Pfam" id="PF00672">
    <property type="entry name" value="HAMP"/>
    <property type="match status" value="1"/>
</dbReference>
<dbReference type="EMBL" id="QYUP01000120">
    <property type="protein sequence ID" value="RJG15171.1"/>
    <property type="molecule type" value="Genomic_DNA"/>
</dbReference>
<keyword evidence="5" id="KW-1133">Transmembrane helix</keyword>
<dbReference type="InterPro" id="IPR004089">
    <property type="entry name" value="MCPsignal_dom"/>
</dbReference>
<dbReference type="GO" id="GO:0005886">
    <property type="term" value="C:plasma membrane"/>
    <property type="evidence" value="ECO:0007669"/>
    <property type="project" value="TreeGrafter"/>
</dbReference>
<dbReference type="InterPro" id="IPR004090">
    <property type="entry name" value="Chemotax_Me-accpt_rcpt"/>
</dbReference>
<organism evidence="8 9">
    <name type="scientific">Massilia cavernae</name>
    <dbReference type="NCBI Taxonomy" id="2320864"/>
    <lineage>
        <taxon>Bacteria</taxon>
        <taxon>Pseudomonadati</taxon>
        <taxon>Pseudomonadota</taxon>
        <taxon>Betaproteobacteria</taxon>
        <taxon>Burkholderiales</taxon>
        <taxon>Oxalobacteraceae</taxon>
        <taxon>Telluria group</taxon>
        <taxon>Massilia</taxon>
    </lineage>
</organism>
<keyword evidence="2" id="KW-0488">Methylation</keyword>
<dbReference type="GO" id="GO:0006935">
    <property type="term" value="P:chemotaxis"/>
    <property type="evidence" value="ECO:0007669"/>
    <property type="project" value="InterPro"/>
</dbReference>
<dbReference type="PANTHER" id="PTHR43531">
    <property type="entry name" value="PROTEIN ICFG"/>
    <property type="match status" value="1"/>
</dbReference>
<keyword evidence="4" id="KW-0807">Transducer</keyword>
<keyword evidence="5" id="KW-0812">Transmembrane</keyword>
<dbReference type="AlphaFoldDB" id="A0A418XRW7"/>
<dbReference type="Pfam" id="PF00015">
    <property type="entry name" value="MCPsignal"/>
    <property type="match status" value="1"/>
</dbReference>
<dbReference type="Gene3D" id="1.10.287.950">
    <property type="entry name" value="Methyl-accepting chemotaxis protein"/>
    <property type="match status" value="1"/>
</dbReference>
<evidence type="ECO:0000256" key="2">
    <source>
        <dbReference type="ARBA" id="ARBA00022481"/>
    </source>
</evidence>
<keyword evidence="9" id="KW-1185">Reference proteome</keyword>
<evidence type="ECO:0000256" key="5">
    <source>
        <dbReference type="SAM" id="Phobius"/>
    </source>
</evidence>
<dbReference type="GO" id="GO:0007165">
    <property type="term" value="P:signal transduction"/>
    <property type="evidence" value="ECO:0007669"/>
    <property type="project" value="UniProtKB-KW"/>
</dbReference>
<dbReference type="FunFam" id="1.10.287.950:FF:000001">
    <property type="entry name" value="Methyl-accepting chemotaxis sensory transducer"/>
    <property type="match status" value="1"/>
</dbReference>
<evidence type="ECO:0000259" key="6">
    <source>
        <dbReference type="PROSITE" id="PS50111"/>
    </source>
</evidence>
<feature type="domain" description="Methyl-accepting transducer" evidence="6">
    <location>
        <begin position="222"/>
        <end position="451"/>
    </location>
</feature>
<evidence type="ECO:0000256" key="3">
    <source>
        <dbReference type="ARBA" id="ARBA00029447"/>
    </source>
</evidence>
<dbReference type="CDD" id="cd06225">
    <property type="entry name" value="HAMP"/>
    <property type="match status" value="1"/>
</dbReference>
<comment type="similarity">
    <text evidence="3">Belongs to the methyl-accepting chemotaxis (MCP) protein family.</text>
</comment>
<name>A0A418XRW7_9BURK</name>
<dbReference type="OrthoDB" id="343520at2"/>
<dbReference type="CDD" id="cd11386">
    <property type="entry name" value="MCP_signal"/>
    <property type="match status" value="1"/>
</dbReference>